<dbReference type="SMART" id="SM00209">
    <property type="entry name" value="TSP1"/>
    <property type="match status" value="1"/>
</dbReference>
<evidence type="ECO:0000313" key="4">
    <source>
        <dbReference type="Proteomes" id="UP000001554"/>
    </source>
</evidence>
<dbReference type="InterPro" id="IPR000884">
    <property type="entry name" value="TSP1_rpt"/>
</dbReference>
<feature type="transmembrane region" description="Helical" evidence="2">
    <location>
        <begin position="303"/>
        <end position="327"/>
    </location>
</feature>
<accession>A0A9J7L8P1</accession>
<dbReference type="Gene3D" id="2.20.100.10">
    <property type="entry name" value="Thrombospondin type-1 (TSP1) repeat"/>
    <property type="match status" value="1"/>
</dbReference>
<dbReference type="RefSeq" id="XP_035678232.1">
    <property type="nucleotide sequence ID" value="XM_035822339.1"/>
</dbReference>
<keyword evidence="2" id="KW-1133">Transmembrane helix</keyword>
<feature type="region of interest" description="Disordered" evidence="1">
    <location>
        <begin position="409"/>
        <end position="453"/>
    </location>
</feature>
<feature type="compositionally biased region" description="Basic and acidic residues" evidence="1">
    <location>
        <begin position="144"/>
        <end position="154"/>
    </location>
</feature>
<name>A0A9J7L8P1_BRAFL</name>
<sequence length="453" mass="50877">MRSAACVWLLCVTLLNMQGCAENQFAPSYARGNTGLTEWFKSALYHPTSQHQPADDNGNFPQGETDVTDDDLYDLYDTYDYELNGELSPEDLIRQIQEEMEWANGDPRHLAQIRHAIVRAREALKRRAQAEKNLATAAPNEMGKVSEETGDLSKEQLQASVSEQRDHDVRKPSVAFGSRREDSESPNVPDDVQRQSGGVIVAPQLWESAKTERNNQGATFDQARDYEYYDGMDNDEIVQAKLMMRLMQNPIWAEWTRWSRCQGQCGTGYRTRTRACRVRGLCEEQTVAEACPLKNECENARGYVAGIIVVSVLTALLVAMLAVLLLMPKIQKYRFSRLERKRDANLKKRSSMPDRPPPIAPRPDSTLPERSLPNLPSAEHVYLTLSEVKVGGKTYLAPAGTSAEDIVHLTPSQINKPNMDANPKSEENPENEEQVEEGSKDEENAYLELSGAN</sequence>
<reference evidence="5" key="2">
    <citation type="submission" date="2025-08" db="UniProtKB">
        <authorList>
            <consortium name="RefSeq"/>
        </authorList>
    </citation>
    <scope>IDENTIFICATION</scope>
    <source>
        <strain evidence="5">S238N-H82</strain>
        <tissue evidence="5">Testes</tissue>
    </source>
</reference>
<dbReference type="Proteomes" id="UP000001554">
    <property type="component" value="Chromosome 6"/>
</dbReference>
<keyword evidence="2" id="KW-0472">Membrane</keyword>
<evidence type="ECO:0000256" key="2">
    <source>
        <dbReference type="SAM" id="Phobius"/>
    </source>
</evidence>
<dbReference type="OMA" id="LNMQGCA"/>
<dbReference type="Pfam" id="PF00090">
    <property type="entry name" value="TSP_1"/>
    <property type="match status" value="1"/>
</dbReference>
<feature type="region of interest" description="Disordered" evidence="1">
    <location>
        <begin position="344"/>
        <end position="373"/>
    </location>
</feature>
<dbReference type="GeneID" id="118417015"/>
<feature type="region of interest" description="Disordered" evidence="1">
    <location>
        <begin position="48"/>
        <end position="67"/>
    </location>
</feature>
<proteinExistence type="predicted"/>
<feature type="region of interest" description="Disordered" evidence="1">
    <location>
        <begin position="133"/>
        <end position="194"/>
    </location>
</feature>
<protein>
    <submittedName>
        <fullName evidence="5">Uncharacterized protein LOC118417015</fullName>
    </submittedName>
</protein>
<evidence type="ECO:0000313" key="5">
    <source>
        <dbReference type="RefSeq" id="XP_035678232.1"/>
    </source>
</evidence>
<reference evidence="4" key="1">
    <citation type="journal article" date="2020" name="Nat. Ecol. Evol.">
        <title>Deeply conserved synteny resolves early events in vertebrate evolution.</title>
        <authorList>
            <person name="Simakov O."/>
            <person name="Marletaz F."/>
            <person name="Yue J.X."/>
            <person name="O'Connell B."/>
            <person name="Jenkins J."/>
            <person name="Brandt A."/>
            <person name="Calef R."/>
            <person name="Tung C.H."/>
            <person name="Huang T.K."/>
            <person name="Schmutz J."/>
            <person name="Satoh N."/>
            <person name="Yu J.K."/>
            <person name="Putnam N.H."/>
            <person name="Green R.E."/>
            <person name="Rokhsar D.S."/>
        </authorList>
    </citation>
    <scope>NUCLEOTIDE SEQUENCE [LARGE SCALE GENOMIC DNA]</scope>
    <source>
        <strain evidence="4">S238N-H82</strain>
    </source>
</reference>
<dbReference type="KEGG" id="bfo:118417015"/>
<keyword evidence="4" id="KW-1185">Reference proteome</keyword>
<dbReference type="InterPro" id="IPR036383">
    <property type="entry name" value="TSP1_rpt_sf"/>
</dbReference>
<dbReference type="SUPFAM" id="SSF82895">
    <property type="entry name" value="TSP-1 type 1 repeat"/>
    <property type="match status" value="1"/>
</dbReference>
<gene>
    <name evidence="5" type="primary">LOC118417015</name>
</gene>
<feature type="signal peptide" evidence="3">
    <location>
        <begin position="1"/>
        <end position="21"/>
    </location>
</feature>
<evidence type="ECO:0000256" key="3">
    <source>
        <dbReference type="SAM" id="SignalP"/>
    </source>
</evidence>
<keyword evidence="2" id="KW-0812">Transmembrane</keyword>
<keyword evidence="3" id="KW-0732">Signal</keyword>
<dbReference type="PROSITE" id="PS50092">
    <property type="entry name" value="TSP1"/>
    <property type="match status" value="1"/>
</dbReference>
<evidence type="ECO:0000256" key="1">
    <source>
        <dbReference type="SAM" id="MobiDB-lite"/>
    </source>
</evidence>
<dbReference type="AlphaFoldDB" id="A0A9J7L8P1"/>
<feature type="chain" id="PRO_5039887106" evidence="3">
    <location>
        <begin position="22"/>
        <end position="453"/>
    </location>
</feature>
<organism evidence="4 5">
    <name type="scientific">Branchiostoma floridae</name>
    <name type="common">Florida lancelet</name>
    <name type="synonym">Amphioxus</name>
    <dbReference type="NCBI Taxonomy" id="7739"/>
    <lineage>
        <taxon>Eukaryota</taxon>
        <taxon>Metazoa</taxon>
        <taxon>Chordata</taxon>
        <taxon>Cephalochordata</taxon>
        <taxon>Leptocardii</taxon>
        <taxon>Amphioxiformes</taxon>
        <taxon>Branchiostomatidae</taxon>
        <taxon>Branchiostoma</taxon>
    </lineage>
</organism>
<dbReference type="OrthoDB" id="10023635at2759"/>